<comment type="caution">
    <text evidence="1">The sequence shown here is derived from an EMBL/GenBank/DDBJ whole genome shotgun (WGS) entry which is preliminary data.</text>
</comment>
<protein>
    <submittedName>
        <fullName evidence="1">Reverse transcriptase domain-containing protein</fullName>
    </submittedName>
</protein>
<dbReference type="PANTHER" id="PTHR33067:SF9">
    <property type="entry name" value="RNA-DIRECTED DNA POLYMERASE"/>
    <property type="match status" value="1"/>
</dbReference>
<keyword evidence="1" id="KW-0808">Transferase</keyword>
<dbReference type="InterPro" id="IPR021109">
    <property type="entry name" value="Peptidase_aspartic_dom_sf"/>
</dbReference>
<reference evidence="1" key="1">
    <citation type="journal article" date="2019" name="Sci. Rep.">
        <title>Draft genome of Tanacetum cinerariifolium, the natural source of mosquito coil.</title>
        <authorList>
            <person name="Yamashiro T."/>
            <person name="Shiraishi A."/>
            <person name="Satake H."/>
            <person name="Nakayama K."/>
        </authorList>
    </citation>
    <scope>NUCLEOTIDE SEQUENCE</scope>
</reference>
<name>A0A6L2N8E2_TANCI</name>
<keyword evidence="1" id="KW-0695">RNA-directed DNA polymerase</keyword>
<dbReference type="EMBL" id="BKCJ010008176">
    <property type="protein sequence ID" value="GEU80935.1"/>
    <property type="molecule type" value="Genomic_DNA"/>
</dbReference>
<dbReference type="Gene3D" id="2.40.70.10">
    <property type="entry name" value="Acid Proteases"/>
    <property type="match status" value="1"/>
</dbReference>
<evidence type="ECO:0000313" key="1">
    <source>
        <dbReference type="EMBL" id="GEU80935.1"/>
    </source>
</evidence>
<gene>
    <name evidence="1" type="ORF">Tci_052913</name>
</gene>
<organism evidence="1">
    <name type="scientific">Tanacetum cinerariifolium</name>
    <name type="common">Dalmatian daisy</name>
    <name type="synonym">Chrysanthemum cinerariifolium</name>
    <dbReference type="NCBI Taxonomy" id="118510"/>
    <lineage>
        <taxon>Eukaryota</taxon>
        <taxon>Viridiplantae</taxon>
        <taxon>Streptophyta</taxon>
        <taxon>Embryophyta</taxon>
        <taxon>Tracheophyta</taxon>
        <taxon>Spermatophyta</taxon>
        <taxon>Magnoliopsida</taxon>
        <taxon>eudicotyledons</taxon>
        <taxon>Gunneridae</taxon>
        <taxon>Pentapetalae</taxon>
        <taxon>asterids</taxon>
        <taxon>campanulids</taxon>
        <taxon>Asterales</taxon>
        <taxon>Asteraceae</taxon>
        <taxon>Asteroideae</taxon>
        <taxon>Anthemideae</taxon>
        <taxon>Anthemidinae</taxon>
        <taxon>Tanacetum</taxon>
    </lineage>
</organism>
<keyword evidence="1" id="KW-0548">Nucleotidyltransferase</keyword>
<dbReference type="GO" id="GO:0003964">
    <property type="term" value="F:RNA-directed DNA polymerase activity"/>
    <property type="evidence" value="ECO:0007669"/>
    <property type="project" value="UniProtKB-KW"/>
</dbReference>
<dbReference type="PANTHER" id="PTHR33067">
    <property type="entry name" value="RNA-DIRECTED DNA POLYMERASE-RELATED"/>
    <property type="match status" value="1"/>
</dbReference>
<sequence length="569" mass="64479">MKSLDLIKNSRRHLEKHGKESRKYLDNPIAFKVRTTSSGNSSSTDARIDKLPNTISTLVETFNKKMTTPATVKVVEETCVICEGPHPYYDCISTDSNISSVYATTEVNREPETITDQELTESTNYVPPLVVQPSLVSTSFSTISSSRIPEVTKDTVQPRIESIQPPVAQTQVPINKPVVALKPKPTIPYPSRANKQKLREKDDMLALKFAEIFKNLHLELSFGDALLHMPKFSLMFKNLLNNKEKLFDLATTLINENCSAVILNKLPEKLGDPGKKVPLPTDFVVVDYVVDPHVPLILGRPFLRNGRALIDVYGDELTLRVDDEAITFNSGSPTPISDPIISSSSTSFTPFEGSYFILEETKTLLQTLNGLSDLDDDYYDTEGDILYLPLVKTVDLKQVDTTMTRPSIEEPPKLEFKELPSYLEYAFLEGTDKLPVIISKELKDKEKFSLLKILLLQQFDVIIRDKKGEENLAADHFSRLENPHQNELENKEITETFPLETLGMIAFCGDSSTLWFTDFANYHAGNFILKGMSSQQKKKFFKDVKQYFWDEPYLFKIYADQMIRLCFHG</sequence>
<accession>A0A6L2N8E2</accession>
<dbReference type="AlphaFoldDB" id="A0A6L2N8E2"/>
<proteinExistence type="predicted"/>